<evidence type="ECO:0000313" key="2">
    <source>
        <dbReference type="Proteomes" id="UP000240212"/>
    </source>
</evidence>
<dbReference type="InterPro" id="IPR020000">
    <property type="entry name" value="Phage_P2_LysB"/>
</dbReference>
<dbReference type="STRING" id="1388748.GCA_000463155_00660"/>
<proteinExistence type="predicted"/>
<dbReference type="AlphaFoldDB" id="A0A2P8VFC5"/>
<evidence type="ECO:0000313" key="1">
    <source>
        <dbReference type="EMBL" id="PSN06249.1"/>
    </source>
</evidence>
<dbReference type="OrthoDB" id="6604152at2"/>
<accession>A0A2P8VFC5</accession>
<sequence length="141" mass="15702">MRALLALLALLVVAAVWLGHENRQLARSLDAAHRAAETQQQTIGSLHARLAAERTQSRNNERAQLALRQRLDAAGTLATRREQTLTRLLHENAALRRWYDAELPDAVRELHQRPGYASAGDYLQRLSTSDALPNAGQRSAH</sequence>
<dbReference type="EMBL" id="PYEP01000008">
    <property type="protein sequence ID" value="PSN06249.1"/>
    <property type="molecule type" value="Genomic_DNA"/>
</dbReference>
<dbReference type="NCBIfam" id="TIGR03495">
    <property type="entry name" value="phage_LysB"/>
    <property type="match status" value="1"/>
</dbReference>
<gene>
    <name evidence="1" type="ORF">C7G83_17060</name>
</gene>
<name>A0A2P8VFC5_9ENTR</name>
<organism evidence="1 2">
    <name type="scientific">Siccibacter turicensis</name>
    <dbReference type="NCBI Taxonomy" id="357233"/>
    <lineage>
        <taxon>Bacteria</taxon>
        <taxon>Pseudomonadati</taxon>
        <taxon>Pseudomonadota</taxon>
        <taxon>Gammaproteobacteria</taxon>
        <taxon>Enterobacterales</taxon>
        <taxon>Enterobacteriaceae</taxon>
        <taxon>Siccibacter</taxon>
    </lineage>
</organism>
<reference evidence="1 2" key="1">
    <citation type="submission" date="2018-03" db="EMBL/GenBank/DDBJ databases">
        <title>Draft genome sequence of the first documented clinical Siccibacter turicensis isolate in Austria.</title>
        <authorList>
            <person name="Lepuschitz S."/>
            <person name="Pekard-Amenitsch S."/>
            <person name="Haunold R."/>
            <person name="Schill S."/>
            <person name="Mach R."/>
            <person name="Allerberger F."/>
            <person name="Ruppitsch W."/>
            <person name="Forsythe S.J."/>
        </authorList>
    </citation>
    <scope>NUCLEOTIDE SEQUENCE [LARGE SCALE GENOMIC DNA]</scope>
    <source>
        <strain evidence="1 2">6100069499-17</strain>
    </source>
</reference>
<keyword evidence="2" id="KW-1185">Reference proteome</keyword>
<dbReference type="Proteomes" id="UP000240212">
    <property type="component" value="Unassembled WGS sequence"/>
</dbReference>
<dbReference type="RefSeq" id="WP_106878102.1">
    <property type="nucleotide sequence ID" value="NZ_PYEP01000008.1"/>
</dbReference>
<protein>
    <submittedName>
        <fullName evidence="1">Protein lysB</fullName>
    </submittedName>
</protein>
<comment type="caution">
    <text evidence="1">The sequence shown here is derived from an EMBL/GenBank/DDBJ whole genome shotgun (WGS) entry which is preliminary data.</text>
</comment>